<feature type="transmembrane region" description="Helical" evidence="7">
    <location>
        <begin position="271"/>
        <end position="299"/>
    </location>
</feature>
<dbReference type="GO" id="GO:0016020">
    <property type="term" value="C:membrane"/>
    <property type="evidence" value="ECO:0007669"/>
    <property type="project" value="UniProtKB-SubCell"/>
</dbReference>
<accession>A0A438GRH2</accession>
<comment type="similarity">
    <text evidence="2">Belongs to the TMEM161 family.</text>
</comment>
<comment type="caution">
    <text evidence="8">The sequence shown here is derived from an EMBL/GenBank/DDBJ whole genome shotgun (WGS) entry which is preliminary data.</text>
</comment>
<feature type="transmembrane region" description="Helical" evidence="7">
    <location>
        <begin position="165"/>
        <end position="187"/>
    </location>
</feature>
<reference evidence="8 9" key="1">
    <citation type="journal article" date="2018" name="PLoS Genet.">
        <title>Population sequencing reveals clonal diversity and ancestral inbreeding in the grapevine cultivar Chardonnay.</title>
        <authorList>
            <person name="Roach M.J."/>
            <person name="Johnson D.L."/>
            <person name="Bohlmann J."/>
            <person name="van Vuuren H.J."/>
            <person name="Jones S.J."/>
            <person name="Pretorius I.S."/>
            <person name="Schmidt S.A."/>
            <person name="Borneman A.R."/>
        </authorList>
    </citation>
    <scope>NUCLEOTIDE SEQUENCE [LARGE SCALE GENOMIC DNA]</scope>
    <source>
        <strain evidence="9">cv. Chardonnay</strain>
        <tissue evidence="8">Leaf</tissue>
    </source>
</reference>
<evidence type="ECO:0000256" key="5">
    <source>
        <dbReference type="ARBA" id="ARBA00023136"/>
    </source>
</evidence>
<dbReference type="PANTHER" id="PTHR13624:SF6">
    <property type="entry name" value="EMEI"/>
    <property type="match status" value="1"/>
</dbReference>
<protein>
    <recommendedName>
        <fullName evidence="10">Transmembrane protein 161B</fullName>
    </recommendedName>
</protein>
<name>A0A438GRH2_VITVI</name>
<keyword evidence="4 7" id="KW-1133">Transmembrane helix</keyword>
<evidence type="ECO:0000256" key="6">
    <source>
        <dbReference type="ARBA" id="ARBA00023180"/>
    </source>
</evidence>
<feature type="transmembrane region" description="Helical" evidence="7">
    <location>
        <begin position="199"/>
        <end position="220"/>
    </location>
</feature>
<evidence type="ECO:0000256" key="2">
    <source>
        <dbReference type="ARBA" id="ARBA00009706"/>
    </source>
</evidence>
<feature type="transmembrane region" description="Helical" evidence="7">
    <location>
        <begin position="232"/>
        <end position="251"/>
    </location>
</feature>
<feature type="transmembrane region" description="Helical" evidence="7">
    <location>
        <begin position="394"/>
        <end position="415"/>
    </location>
</feature>
<evidence type="ECO:0000256" key="1">
    <source>
        <dbReference type="ARBA" id="ARBA00004141"/>
    </source>
</evidence>
<proteinExistence type="inferred from homology"/>
<evidence type="ECO:0008006" key="10">
    <source>
        <dbReference type="Google" id="ProtNLM"/>
    </source>
</evidence>
<comment type="subcellular location">
    <subcellularLocation>
        <location evidence="1">Membrane</location>
        <topology evidence="1">Multi-pass membrane protein</topology>
    </subcellularLocation>
</comment>
<feature type="transmembrane region" description="Helical" evidence="7">
    <location>
        <begin position="338"/>
        <end position="354"/>
    </location>
</feature>
<feature type="transmembrane region" description="Helical" evidence="7">
    <location>
        <begin position="442"/>
        <end position="465"/>
    </location>
</feature>
<evidence type="ECO:0000256" key="3">
    <source>
        <dbReference type="ARBA" id="ARBA00022692"/>
    </source>
</evidence>
<gene>
    <name evidence="8" type="ORF">CK203_059429</name>
</gene>
<evidence type="ECO:0000256" key="4">
    <source>
        <dbReference type="ARBA" id="ARBA00022989"/>
    </source>
</evidence>
<evidence type="ECO:0000313" key="9">
    <source>
        <dbReference type="Proteomes" id="UP000288805"/>
    </source>
</evidence>
<feature type="transmembrane region" description="Helical" evidence="7">
    <location>
        <begin position="134"/>
        <end position="153"/>
    </location>
</feature>
<organism evidence="8 9">
    <name type="scientific">Vitis vinifera</name>
    <name type="common">Grape</name>
    <dbReference type="NCBI Taxonomy" id="29760"/>
    <lineage>
        <taxon>Eukaryota</taxon>
        <taxon>Viridiplantae</taxon>
        <taxon>Streptophyta</taxon>
        <taxon>Embryophyta</taxon>
        <taxon>Tracheophyta</taxon>
        <taxon>Spermatophyta</taxon>
        <taxon>Magnoliopsida</taxon>
        <taxon>eudicotyledons</taxon>
        <taxon>Gunneridae</taxon>
        <taxon>Pentapetalae</taxon>
        <taxon>rosids</taxon>
        <taxon>Vitales</taxon>
        <taxon>Vitaceae</taxon>
        <taxon>Viteae</taxon>
        <taxon>Vitis</taxon>
    </lineage>
</organism>
<dbReference type="Proteomes" id="UP000288805">
    <property type="component" value="Unassembled WGS sequence"/>
</dbReference>
<keyword evidence="6" id="KW-0325">Glycoprotein</keyword>
<keyword evidence="3 7" id="KW-0812">Transmembrane</keyword>
<dbReference type="Pfam" id="PF10268">
    <property type="entry name" value="Tmemb_161AB"/>
    <property type="match status" value="1"/>
</dbReference>
<sequence length="473" mass="53189">MNIFGRLHGASQALEICFPLVFKPSKKDGNFLQKSDLIHITLSNTHPHSQIAQNPIFFLHGLFTYIHPDAVDNSKGIKAAIRRPDSDSSSFELKKRGKSKEKYEFDENNAQIFRLKLDEGHLETRIYFKEYCDAFRLSLVGVLCLLLKIFLSVSEDSGVLGNEVLVPVLLGVVGVGKVFVILAKVSFEKSASKRSEKQLSVGMGFLGFLLGFIICCELAPSVFDVKFGSIDGFGRISVALLMGCFSGFLFMPATKCARAFWIGTDQLRWNLSIISCGWIARVILYVNYLLIVFTALLWIKPMTAVLVNVNNSDTKEAIGNADKLVENLGISQSDFEKLRVWCLLLSGILQVVALRPNLQMYLNEAVLSWYQRLHSSKVPDLDFSRAKVFLHNHYLCLVVLQFFAPPALVLLFLGLSQVESNLFENFQFISSLLPYSASFKEVALLMAWWVVFVWAIFTSASLLLYRRGILYVS</sequence>
<dbReference type="InterPro" id="IPR019395">
    <property type="entry name" value="Transmembrane_161A/B"/>
</dbReference>
<dbReference type="PANTHER" id="PTHR13624">
    <property type="entry name" value="RE42071P"/>
    <property type="match status" value="1"/>
</dbReference>
<dbReference type="AlphaFoldDB" id="A0A438GRH2"/>
<evidence type="ECO:0000313" key="8">
    <source>
        <dbReference type="EMBL" id="RVW74782.1"/>
    </source>
</evidence>
<evidence type="ECO:0000256" key="7">
    <source>
        <dbReference type="SAM" id="Phobius"/>
    </source>
</evidence>
<dbReference type="EMBL" id="QGNW01000363">
    <property type="protein sequence ID" value="RVW74782.1"/>
    <property type="molecule type" value="Genomic_DNA"/>
</dbReference>
<keyword evidence="5 7" id="KW-0472">Membrane</keyword>